<keyword evidence="8" id="KW-0460">Magnesium</keyword>
<evidence type="ECO:0000256" key="3">
    <source>
        <dbReference type="ARBA" id="ARBA00019439"/>
    </source>
</evidence>
<evidence type="ECO:0000256" key="5">
    <source>
        <dbReference type="ARBA" id="ARBA00022475"/>
    </source>
</evidence>
<feature type="transmembrane region" description="Helical" evidence="13">
    <location>
        <begin position="272"/>
        <end position="292"/>
    </location>
</feature>
<dbReference type="Gene3D" id="1.20.58.340">
    <property type="entry name" value="Magnesium transport protein CorA, transmembrane region"/>
    <property type="match status" value="2"/>
</dbReference>
<dbReference type="SUPFAM" id="SSF144083">
    <property type="entry name" value="Magnesium transport protein CorA, transmembrane region"/>
    <property type="match status" value="1"/>
</dbReference>
<sequence length="330" mass="35992">MLHICTPAVDHLVCTPFSEKAAVGAYDGAIWYDLLDPTPAEIIFVESTLDLKLPTREEMQDIEPSARLYSEAGTEVMTMTAMAGMSAGNPVKTPLTFVLRANVLITLRHADPKPFETFRQRAGKPNGENYATGEAVMAGLVEALIDRLAQALEHSGNDIDTISNGVFRGGAGKADRKTQDLQALIEKIGQKGDALTLLRESLVSIQRMVAFHQTREGPVGKPLRETRAAFKSLQRDAAALISHAEFLSAKITFLLDATLGLINLEQNKIIKIFSVVAVIFLPPTLVASAYGMNFTVMPELGWTFGYPFAIGLMALSAVLPYLLFKRNGWL</sequence>
<dbReference type="CDD" id="cd12837">
    <property type="entry name" value="EcCorA-like_u1"/>
    <property type="match status" value="1"/>
</dbReference>
<dbReference type="Pfam" id="PF01544">
    <property type="entry name" value="CorA"/>
    <property type="match status" value="1"/>
</dbReference>
<evidence type="ECO:0000256" key="8">
    <source>
        <dbReference type="ARBA" id="ARBA00022842"/>
    </source>
</evidence>
<dbReference type="PANTHER" id="PTHR47685">
    <property type="entry name" value="MAGNESIUM TRANSPORT PROTEIN CORA"/>
    <property type="match status" value="1"/>
</dbReference>
<evidence type="ECO:0000313" key="14">
    <source>
        <dbReference type="EMBL" id="KKB10648.1"/>
    </source>
</evidence>
<dbReference type="Proteomes" id="UP000033632">
    <property type="component" value="Unassembled WGS sequence"/>
</dbReference>
<evidence type="ECO:0000313" key="15">
    <source>
        <dbReference type="Proteomes" id="UP000033632"/>
    </source>
</evidence>
<gene>
    <name evidence="14" type="ORF">VE25_16890</name>
</gene>
<evidence type="ECO:0000256" key="13">
    <source>
        <dbReference type="SAM" id="Phobius"/>
    </source>
</evidence>
<dbReference type="FunFam" id="1.20.58.340:FF:000001">
    <property type="entry name" value="Magnesium transport protein CorA"/>
    <property type="match status" value="1"/>
</dbReference>
<feature type="transmembrane region" description="Helical" evidence="13">
    <location>
        <begin position="304"/>
        <end position="324"/>
    </location>
</feature>
<dbReference type="GO" id="GO:0015087">
    <property type="term" value="F:cobalt ion transmembrane transporter activity"/>
    <property type="evidence" value="ECO:0007669"/>
    <property type="project" value="TreeGrafter"/>
</dbReference>
<dbReference type="InterPro" id="IPR050829">
    <property type="entry name" value="CorA_MIT"/>
</dbReference>
<evidence type="ECO:0000256" key="2">
    <source>
        <dbReference type="ARBA" id="ARBA00009765"/>
    </source>
</evidence>
<dbReference type="InterPro" id="IPR045861">
    <property type="entry name" value="CorA_cytoplasmic_dom"/>
</dbReference>
<reference evidence="14 15" key="1">
    <citation type="submission" date="2015-03" db="EMBL/GenBank/DDBJ databases">
        <authorList>
            <person name="Hassan Y.I."/>
            <person name="Lepp D."/>
            <person name="Li X.-Z."/>
            <person name="Zhou T."/>
        </authorList>
    </citation>
    <scope>NUCLEOTIDE SEQUENCE [LARGE SCALE GENOMIC DNA]</scope>
    <source>
        <strain evidence="14 15">BD-c194</strain>
    </source>
</reference>
<evidence type="ECO:0000256" key="7">
    <source>
        <dbReference type="ARBA" id="ARBA00022692"/>
    </source>
</evidence>
<dbReference type="Gene3D" id="3.30.460.20">
    <property type="entry name" value="CorA soluble domain-like"/>
    <property type="match status" value="1"/>
</dbReference>
<evidence type="ECO:0000256" key="9">
    <source>
        <dbReference type="ARBA" id="ARBA00022989"/>
    </source>
</evidence>
<dbReference type="InterPro" id="IPR002523">
    <property type="entry name" value="MgTranspt_CorA/ZnTranspt_ZntB"/>
</dbReference>
<comment type="similarity">
    <text evidence="2">Belongs to the CorA metal ion transporter (MIT) (TC 1.A.35) family.</text>
</comment>
<keyword evidence="11 13" id="KW-0472">Membrane</keyword>
<proteinExistence type="inferred from homology"/>
<keyword evidence="5" id="KW-1003">Cell membrane</keyword>
<evidence type="ECO:0000256" key="10">
    <source>
        <dbReference type="ARBA" id="ARBA00023065"/>
    </source>
</evidence>
<dbReference type="OrthoDB" id="9803416at2"/>
<name>A0A0F5FPA7_9HYPH</name>
<keyword evidence="9 13" id="KW-1133">Transmembrane helix</keyword>
<dbReference type="STRING" id="443610.VE25_16890"/>
<evidence type="ECO:0000256" key="11">
    <source>
        <dbReference type="ARBA" id="ARBA00023136"/>
    </source>
</evidence>
<keyword evidence="10" id="KW-0406">Ion transport</keyword>
<evidence type="ECO:0000256" key="1">
    <source>
        <dbReference type="ARBA" id="ARBA00004429"/>
    </source>
</evidence>
<accession>A0A0F5FPA7</accession>
<organism evidence="14 15">
    <name type="scientific">Devosia geojensis</name>
    <dbReference type="NCBI Taxonomy" id="443610"/>
    <lineage>
        <taxon>Bacteria</taxon>
        <taxon>Pseudomonadati</taxon>
        <taxon>Pseudomonadota</taxon>
        <taxon>Alphaproteobacteria</taxon>
        <taxon>Hyphomicrobiales</taxon>
        <taxon>Devosiaceae</taxon>
        <taxon>Devosia</taxon>
    </lineage>
</organism>
<comment type="catalytic activity">
    <reaction evidence="12">
        <text>Mg(2+)(in) = Mg(2+)(out)</text>
        <dbReference type="Rhea" id="RHEA:29827"/>
        <dbReference type="ChEBI" id="CHEBI:18420"/>
    </reaction>
</comment>
<keyword evidence="15" id="KW-1185">Reference proteome</keyword>
<dbReference type="GO" id="GO:0015099">
    <property type="term" value="F:nickel cation transmembrane transporter activity"/>
    <property type="evidence" value="ECO:0007669"/>
    <property type="project" value="TreeGrafter"/>
</dbReference>
<comment type="subcellular location">
    <subcellularLocation>
        <location evidence="1">Cell inner membrane</location>
        <topology evidence="1">Multi-pass membrane protein</topology>
    </subcellularLocation>
</comment>
<dbReference type="AlphaFoldDB" id="A0A0F5FPA7"/>
<dbReference type="InterPro" id="IPR045863">
    <property type="entry name" value="CorA_TM1_TM2"/>
</dbReference>
<dbReference type="PATRIC" id="fig|443610.3.peg.1673"/>
<dbReference type="GO" id="GO:0005886">
    <property type="term" value="C:plasma membrane"/>
    <property type="evidence" value="ECO:0007669"/>
    <property type="project" value="UniProtKB-SubCell"/>
</dbReference>
<comment type="caution">
    <text evidence="14">The sequence shown here is derived from an EMBL/GenBank/DDBJ whole genome shotgun (WGS) entry which is preliminary data.</text>
</comment>
<dbReference type="RefSeq" id="WP_046109830.1">
    <property type="nucleotide sequence ID" value="NZ_JZEX01000141.1"/>
</dbReference>
<dbReference type="EMBL" id="JZEX01000141">
    <property type="protein sequence ID" value="KKB10648.1"/>
    <property type="molecule type" value="Genomic_DNA"/>
</dbReference>
<keyword evidence="7 13" id="KW-0812">Transmembrane</keyword>
<evidence type="ECO:0000256" key="6">
    <source>
        <dbReference type="ARBA" id="ARBA00022519"/>
    </source>
</evidence>
<evidence type="ECO:0000256" key="12">
    <source>
        <dbReference type="ARBA" id="ARBA00034269"/>
    </source>
</evidence>
<dbReference type="PANTHER" id="PTHR47685:SF1">
    <property type="entry name" value="MAGNESIUM TRANSPORT PROTEIN CORA"/>
    <property type="match status" value="1"/>
</dbReference>
<evidence type="ECO:0000256" key="4">
    <source>
        <dbReference type="ARBA" id="ARBA00022448"/>
    </source>
</evidence>
<dbReference type="GO" id="GO:0015095">
    <property type="term" value="F:magnesium ion transmembrane transporter activity"/>
    <property type="evidence" value="ECO:0007669"/>
    <property type="project" value="TreeGrafter"/>
</dbReference>
<dbReference type="SUPFAM" id="SSF143865">
    <property type="entry name" value="CorA soluble domain-like"/>
    <property type="match status" value="1"/>
</dbReference>
<keyword evidence="6" id="KW-0997">Cell inner membrane</keyword>
<keyword evidence="4" id="KW-0813">Transport</keyword>
<protein>
    <recommendedName>
        <fullName evidence="3">Magnesium transport protein CorA</fullName>
    </recommendedName>
</protein>